<dbReference type="InterPro" id="IPR028108">
    <property type="entry name" value="DUF4505"/>
</dbReference>
<dbReference type="PANTHER" id="PTHR31449">
    <property type="entry name" value="UPF0598 PROTEIN C8ORF82"/>
    <property type="match status" value="1"/>
</dbReference>
<name>A0ABP0FB82_CLALP</name>
<comment type="caution">
    <text evidence="2">The sequence shown here is derived from an EMBL/GenBank/DDBJ whole genome shotgun (WGS) entry which is preliminary data.</text>
</comment>
<reference evidence="2 3" key="1">
    <citation type="submission" date="2024-02" db="EMBL/GenBank/DDBJ databases">
        <authorList>
            <person name="Daric V."/>
            <person name="Darras S."/>
        </authorList>
    </citation>
    <scope>NUCLEOTIDE SEQUENCE [LARGE SCALE GENOMIC DNA]</scope>
</reference>
<dbReference type="Pfam" id="PF14956">
    <property type="entry name" value="DUF4505"/>
    <property type="match status" value="1"/>
</dbReference>
<protein>
    <submittedName>
        <fullName evidence="2">Uncharacterized protein</fullName>
    </submittedName>
</protein>
<proteinExistence type="inferred from homology"/>
<evidence type="ECO:0000313" key="2">
    <source>
        <dbReference type="EMBL" id="CAK8675487.1"/>
    </source>
</evidence>
<dbReference type="EMBL" id="CAWYQH010000024">
    <property type="protein sequence ID" value="CAK8675487.1"/>
    <property type="molecule type" value="Genomic_DNA"/>
</dbReference>
<dbReference type="PANTHER" id="PTHR31449:SF3">
    <property type="entry name" value="UPF0598 PROTEIN C8ORF82"/>
    <property type="match status" value="1"/>
</dbReference>
<comment type="similarity">
    <text evidence="1">Belongs to the UPF0598 family.</text>
</comment>
<gene>
    <name evidence="2" type="ORF">CVLEPA_LOCUS5065</name>
</gene>
<evidence type="ECO:0000313" key="3">
    <source>
        <dbReference type="Proteomes" id="UP001642483"/>
    </source>
</evidence>
<organism evidence="2 3">
    <name type="scientific">Clavelina lepadiformis</name>
    <name type="common">Light-bulb sea squirt</name>
    <name type="synonym">Ascidia lepadiformis</name>
    <dbReference type="NCBI Taxonomy" id="159417"/>
    <lineage>
        <taxon>Eukaryota</taxon>
        <taxon>Metazoa</taxon>
        <taxon>Chordata</taxon>
        <taxon>Tunicata</taxon>
        <taxon>Ascidiacea</taxon>
        <taxon>Aplousobranchia</taxon>
        <taxon>Clavelinidae</taxon>
        <taxon>Clavelina</taxon>
    </lineage>
</organism>
<evidence type="ECO:0000256" key="1">
    <source>
        <dbReference type="ARBA" id="ARBA00006322"/>
    </source>
</evidence>
<accession>A0ABP0FB82</accession>
<sequence length="218" mass="25538">MLMLRNFLSFKVFSICGKKSFSSASYVQGQSPKTNTREYFYYIDHQGQLFLDDAKVKNFISCFQDKEFLAFFFRRIRINNTGRYENEFPYVSRCGREKNYIRCDDVPIVYTHILDKETSSKKSYHLSYGNTGDILTVPFEPEKICMLPESCRVYHPAPERTGGIGLVKSKLAIQLSQYFSYDHQTDKEFVLPPTKFTWQGKTYDLTNDLLHIPRIGKF</sequence>
<dbReference type="Proteomes" id="UP001642483">
    <property type="component" value="Unassembled WGS sequence"/>
</dbReference>
<keyword evidence="3" id="KW-1185">Reference proteome</keyword>